<evidence type="ECO:0000313" key="1">
    <source>
        <dbReference type="EMBL" id="DAE05367.1"/>
    </source>
</evidence>
<sequence length="55" mass="6486">MWYFIIHWCFSTSKNLPNRENKSILKRISFVWVESNLNLVFLILSTSRIIGGSQP</sequence>
<accession>A0A8S5PDV3</accession>
<dbReference type="EMBL" id="BK015408">
    <property type="protein sequence ID" value="DAE05367.1"/>
    <property type="molecule type" value="Genomic_DNA"/>
</dbReference>
<reference evidence="1" key="1">
    <citation type="journal article" date="2021" name="Proc. Natl. Acad. Sci. U.S.A.">
        <title>A Catalog of Tens of Thousands of Viruses from Human Metagenomes Reveals Hidden Associations with Chronic Diseases.</title>
        <authorList>
            <person name="Tisza M.J."/>
            <person name="Buck C.B."/>
        </authorList>
    </citation>
    <scope>NUCLEOTIDE SEQUENCE</scope>
    <source>
        <strain evidence="1">CtnOB2</strain>
    </source>
</reference>
<proteinExistence type="predicted"/>
<name>A0A8S5PDV3_9CAUD</name>
<organism evidence="1">
    <name type="scientific">Siphoviridae sp. ctnOB2</name>
    <dbReference type="NCBI Taxonomy" id="2825661"/>
    <lineage>
        <taxon>Viruses</taxon>
        <taxon>Duplodnaviria</taxon>
        <taxon>Heunggongvirae</taxon>
        <taxon>Uroviricota</taxon>
        <taxon>Caudoviricetes</taxon>
    </lineage>
</organism>
<protein>
    <submittedName>
        <fullName evidence="1">Uncharacterized protein</fullName>
    </submittedName>
</protein>